<feature type="transmembrane region" description="Helical" evidence="7">
    <location>
        <begin position="364"/>
        <end position="388"/>
    </location>
</feature>
<keyword evidence="9" id="KW-1185">Reference proteome</keyword>
<feature type="transmembrane region" description="Helical" evidence="7">
    <location>
        <begin position="32"/>
        <end position="49"/>
    </location>
</feature>
<sequence>MNPQPPDIAYAPPAPEQHGVDPKTGRGFLARGRFLGLIGPAFVAAVAFVDPGNVATNISAGIDYRYMLIWAVVSACLMAMFVQYLAAKLGLATGRSLAEVCRDHTSTPVRLGLWLVAEAVVIMTDLAEFVGGAVALNLLFDISLFNGGLIVAAATMVILRVRLRGREGFSAVVVGLLFVLALAFLYLVVNSPLDPVAAVSGLVPRLPDSRSALLACGIIGATVMPHAVFLHSSLIGGLSPDRQGTLRTQAVLRFLRRDVIIALGVAGVVNLLMLLVATSLPAGNGDSLVSVHAAFLDRSGAVFAAVFAVALLASGLASACAGVYSGQAVMQGFLRRNSSVWLRRAVSSVPALVVLALVTDPTEALVFSQVALAFGLPFALVPLMIFTARRDLMGAFANRVRTTFFGVVVTTVVLALNGFVIIDLVLTG</sequence>
<feature type="transmembrane region" description="Helical" evidence="7">
    <location>
        <begin position="259"/>
        <end position="280"/>
    </location>
</feature>
<evidence type="ECO:0000256" key="5">
    <source>
        <dbReference type="ARBA" id="ARBA00023136"/>
    </source>
</evidence>
<feature type="transmembrane region" description="Helical" evidence="7">
    <location>
        <begin position="400"/>
        <end position="422"/>
    </location>
</feature>
<dbReference type="EMBL" id="JBHUCM010000075">
    <property type="protein sequence ID" value="MFD1547327.1"/>
    <property type="molecule type" value="Genomic_DNA"/>
</dbReference>
<dbReference type="PANTHER" id="PTHR11706:SF33">
    <property type="entry name" value="NATURAL RESISTANCE-ASSOCIATED MACROPHAGE PROTEIN 2"/>
    <property type="match status" value="1"/>
</dbReference>
<dbReference type="NCBIfam" id="NF037982">
    <property type="entry name" value="Nramp_1"/>
    <property type="match status" value="1"/>
</dbReference>
<feature type="transmembrane region" description="Helical" evidence="7">
    <location>
        <begin position="69"/>
        <end position="91"/>
    </location>
</feature>
<feature type="transmembrane region" description="Helical" evidence="7">
    <location>
        <begin position="142"/>
        <end position="161"/>
    </location>
</feature>
<protein>
    <submittedName>
        <fullName evidence="8">Nramp family divalent metal transporter</fullName>
    </submittedName>
</protein>
<dbReference type="Proteomes" id="UP001597097">
    <property type="component" value="Unassembled WGS sequence"/>
</dbReference>
<feature type="transmembrane region" description="Helical" evidence="7">
    <location>
        <begin position="341"/>
        <end position="358"/>
    </location>
</feature>
<keyword evidence="2" id="KW-0813">Transport</keyword>
<accession>A0ABW4H0F8</accession>
<proteinExistence type="predicted"/>
<dbReference type="PANTHER" id="PTHR11706">
    <property type="entry name" value="SOLUTE CARRIER PROTEIN FAMILY 11 MEMBER"/>
    <property type="match status" value="1"/>
</dbReference>
<gene>
    <name evidence="8" type="ORF">ACFSJ0_60585</name>
</gene>
<evidence type="ECO:0000256" key="1">
    <source>
        <dbReference type="ARBA" id="ARBA00004141"/>
    </source>
</evidence>
<comment type="caution">
    <text evidence="8">The sequence shown here is derived from an EMBL/GenBank/DDBJ whole genome shotgun (WGS) entry which is preliminary data.</text>
</comment>
<reference evidence="9" key="1">
    <citation type="journal article" date="2019" name="Int. J. Syst. Evol. Microbiol.">
        <title>The Global Catalogue of Microorganisms (GCM) 10K type strain sequencing project: providing services to taxonomists for standard genome sequencing and annotation.</title>
        <authorList>
            <consortium name="The Broad Institute Genomics Platform"/>
            <consortium name="The Broad Institute Genome Sequencing Center for Infectious Disease"/>
            <person name="Wu L."/>
            <person name="Ma J."/>
        </authorList>
    </citation>
    <scope>NUCLEOTIDE SEQUENCE [LARGE SCALE GENOMIC DNA]</scope>
    <source>
        <strain evidence="9">CGMCC 1.15399</strain>
    </source>
</reference>
<feature type="transmembrane region" description="Helical" evidence="7">
    <location>
        <begin position="300"/>
        <end position="321"/>
    </location>
</feature>
<dbReference type="Pfam" id="PF01566">
    <property type="entry name" value="Nramp"/>
    <property type="match status" value="1"/>
</dbReference>
<feature type="transmembrane region" description="Helical" evidence="7">
    <location>
        <begin position="111"/>
        <end position="136"/>
    </location>
</feature>
<evidence type="ECO:0000256" key="7">
    <source>
        <dbReference type="SAM" id="Phobius"/>
    </source>
</evidence>
<evidence type="ECO:0000256" key="2">
    <source>
        <dbReference type="ARBA" id="ARBA00022448"/>
    </source>
</evidence>
<feature type="transmembrane region" description="Helical" evidence="7">
    <location>
        <begin position="212"/>
        <end position="238"/>
    </location>
</feature>
<evidence type="ECO:0000256" key="6">
    <source>
        <dbReference type="SAM" id="MobiDB-lite"/>
    </source>
</evidence>
<name>A0ABW4H0F8_9ACTN</name>
<keyword evidence="3 7" id="KW-0812">Transmembrane</keyword>
<organism evidence="8 9">
    <name type="scientific">Nonomuraea guangzhouensis</name>
    <dbReference type="NCBI Taxonomy" id="1291555"/>
    <lineage>
        <taxon>Bacteria</taxon>
        <taxon>Bacillati</taxon>
        <taxon>Actinomycetota</taxon>
        <taxon>Actinomycetes</taxon>
        <taxon>Streptosporangiales</taxon>
        <taxon>Streptosporangiaceae</taxon>
        <taxon>Nonomuraea</taxon>
    </lineage>
</organism>
<evidence type="ECO:0000256" key="4">
    <source>
        <dbReference type="ARBA" id="ARBA00022989"/>
    </source>
</evidence>
<evidence type="ECO:0000313" key="8">
    <source>
        <dbReference type="EMBL" id="MFD1547327.1"/>
    </source>
</evidence>
<evidence type="ECO:0000313" key="9">
    <source>
        <dbReference type="Proteomes" id="UP001597097"/>
    </source>
</evidence>
<evidence type="ECO:0000256" key="3">
    <source>
        <dbReference type="ARBA" id="ARBA00022692"/>
    </source>
</evidence>
<keyword evidence="4 7" id="KW-1133">Transmembrane helix</keyword>
<feature type="transmembrane region" description="Helical" evidence="7">
    <location>
        <begin position="168"/>
        <end position="189"/>
    </location>
</feature>
<keyword evidence="5 7" id="KW-0472">Membrane</keyword>
<dbReference type="InterPro" id="IPR001046">
    <property type="entry name" value="NRAMP_fam"/>
</dbReference>
<comment type="subcellular location">
    <subcellularLocation>
        <location evidence="1">Membrane</location>
        <topology evidence="1">Multi-pass membrane protein</topology>
    </subcellularLocation>
</comment>
<dbReference type="RefSeq" id="WP_219528084.1">
    <property type="nucleotide sequence ID" value="NZ_JAHKRM010000003.1"/>
</dbReference>
<feature type="region of interest" description="Disordered" evidence="6">
    <location>
        <begin position="1"/>
        <end position="22"/>
    </location>
</feature>